<dbReference type="Proteomes" id="UP001500740">
    <property type="component" value="Unassembled WGS sequence"/>
</dbReference>
<protein>
    <recommendedName>
        <fullName evidence="1">Histidine kinase/HSP90-like ATPase domain-containing protein</fullName>
    </recommendedName>
</protein>
<dbReference type="Pfam" id="PF13581">
    <property type="entry name" value="HATPase_c_2"/>
    <property type="match status" value="1"/>
</dbReference>
<comment type="caution">
    <text evidence="2">The sequence shown here is derived from an EMBL/GenBank/DDBJ whole genome shotgun (WGS) entry which is preliminary data.</text>
</comment>
<name>A0ABN0ZZ20_9BACI</name>
<feature type="domain" description="Histidine kinase/HSP90-like ATPase" evidence="1">
    <location>
        <begin position="11"/>
        <end position="132"/>
    </location>
</feature>
<proteinExistence type="predicted"/>
<dbReference type="InterPro" id="IPR036890">
    <property type="entry name" value="HATPase_C_sf"/>
</dbReference>
<sequence length="147" mass="17188">MSEDYAFIINTPTEFRSIRKTIHEKLFECFSGDQMLVDLSLFEMTTNAWKHGNKMNPSKKIHIKILFLKESMLVRVKDEGKGFQVPDSLKTCYESCRDSVVHLEQGRGIQLTTQIMDQLVYSKEGNDLLLRKWYTSHNFEGVEIDEF</sequence>
<gene>
    <name evidence="2" type="ORF">GCM10008935_18050</name>
</gene>
<dbReference type="CDD" id="cd16936">
    <property type="entry name" value="HATPase_RsbW-like"/>
    <property type="match status" value="1"/>
</dbReference>
<reference evidence="2 3" key="1">
    <citation type="journal article" date="2019" name="Int. J. Syst. Evol. Microbiol.">
        <title>The Global Catalogue of Microorganisms (GCM) 10K type strain sequencing project: providing services to taxonomists for standard genome sequencing and annotation.</title>
        <authorList>
            <consortium name="The Broad Institute Genomics Platform"/>
            <consortium name="The Broad Institute Genome Sequencing Center for Infectious Disease"/>
            <person name="Wu L."/>
            <person name="Ma J."/>
        </authorList>
    </citation>
    <scope>NUCLEOTIDE SEQUENCE [LARGE SCALE GENOMIC DNA]</scope>
    <source>
        <strain evidence="2 3">JCM 14193</strain>
    </source>
</reference>
<organism evidence="2 3">
    <name type="scientific">Alkalibacillus silvisoli</name>
    <dbReference type="NCBI Taxonomy" id="392823"/>
    <lineage>
        <taxon>Bacteria</taxon>
        <taxon>Bacillati</taxon>
        <taxon>Bacillota</taxon>
        <taxon>Bacilli</taxon>
        <taxon>Bacillales</taxon>
        <taxon>Bacillaceae</taxon>
        <taxon>Alkalibacillus</taxon>
    </lineage>
</organism>
<dbReference type="SUPFAM" id="SSF55874">
    <property type="entry name" value="ATPase domain of HSP90 chaperone/DNA topoisomerase II/histidine kinase"/>
    <property type="match status" value="1"/>
</dbReference>
<evidence type="ECO:0000259" key="1">
    <source>
        <dbReference type="Pfam" id="PF13581"/>
    </source>
</evidence>
<evidence type="ECO:0000313" key="3">
    <source>
        <dbReference type="Proteomes" id="UP001500740"/>
    </source>
</evidence>
<dbReference type="EMBL" id="BAAACZ010000014">
    <property type="protein sequence ID" value="GAA0462873.1"/>
    <property type="molecule type" value="Genomic_DNA"/>
</dbReference>
<dbReference type="Gene3D" id="3.30.565.10">
    <property type="entry name" value="Histidine kinase-like ATPase, C-terminal domain"/>
    <property type="match status" value="1"/>
</dbReference>
<evidence type="ECO:0000313" key="2">
    <source>
        <dbReference type="EMBL" id="GAA0462873.1"/>
    </source>
</evidence>
<keyword evidence="3" id="KW-1185">Reference proteome</keyword>
<dbReference type="RefSeq" id="WP_343783247.1">
    <property type="nucleotide sequence ID" value="NZ_BAAACZ010000014.1"/>
</dbReference>
<accession>A0ABN0ZZ20</accession>
<dbReference type="InterPro" id="IPR003594">
    <property type="entry name" value="HATPase_dom"/>
</dbReference>